<feature type="domain" description="Mandelate racemase/muconate lactonizing enzyme C-terminal" evidence="5">
    <location>
        <begin position="127"/>
        <end position="225"/>
    </location>
</feature>
<evidence type="ECO:0000256" key="4">
    <source>
        <dbReference type="NCBIfam" id="TIGR01927"/>
    </source>
</evidence>
<dbReference type="PROSITE" id="PS00909">
    <property type="entry name" value="MR_MLE_2"/>
    <property type="match status" value="1"/>
</dbReference>
<dbReference type="GO" id="GO:0009063">
    <property type="term" value="P:amino acid catabolic process"/>
    <property type="evidence" value="ECO:0007669"/>
    <property type="project" value="InterPro"/>
</dbReference>
<dbReference type="AlphaFoldDB" id="A0A1I2CSG7"/>
<dbReference type="SFLD" id="SFLDG00180">
    <property type="entry name" value="muconate_cycloisomerase"/>
    <property type="match status" value="1"/>
</dbReference>
<dbReference type="InterPro" id="IPR029017">
    <property type="entry name" value="Enolase-like_N"/>
</dbReference>
<reference evidence="6 7" key="1">
    <citation type="submission" date="2016-10" db="EMBL/GenBank/DDBJ databases">
        <authorList>
            <person name="de Groot N.N."/>
        </authorList>
    </citation>
    <scope>NUCLEOTIDE SEQUENCE [LARGE SCALE GENOMIC DNA]</scope>
    <source>
        <strain evidence="6 7">CGMCC 1.9156</strain>
    </source>
</reference>
<dbReference type="InterPro" id="IPR029065">
    <property type="entry name" value="Enolase_C-like"/>
</dbReference>
<dbReference type="CDD" id="cd03320">
    <property type="entry name" value="OSBS"/>
    <property type="match status" value="1"/>
</dbReference>
<evidence type="ECO:0000256" key="2">
    <source>
        <dbReference type="ARBA" id="ARBA00022842"/>
    </source>
</evidence>
<dbReference type="InterPro" id="IPR041338">
    <property type="entry name" value="OSBS_N"/>
</dbReference>
<dbReference type="STRING" id="655355.SAMN05216283_101819"/>
<organism evidence="6 7">
    <name type="scientific">Sunxiuqinia elliptica</name>
    <dbReference type="NCBI Taxonomy" id="655355"/>
    <lineage>
        <taxon>Bacteria</taxon>
        <taxon>Pseudomonadati</taxon>
        <taxon>Bacteroidota</taxon>
        <taxon>Bacteroidia</taxon>
        <taxon>Marinilabiliales</taxon>
        <taxon>Prolixibacteraceae</taxon>
        <taxon>Sunxiuqinia</taxon>
    </lineage>
</organism>
<dbReference type="SMART" id="SM00922">
    <property type="entry name" value="MR_MLE"/>
    <property type="match status" value="1"/>
</dbReference>
<evidence type="ECO:0000259" key="5">
    <source>
        <dbReference type="SMART" id="SM00922"/>
    </source>
</evidence>
<dbReference type="GO" id="GO:0016854">
    <property type="term" value="F:racemase and epimerase activity"/>
    <property type="evidence" value="ECO:0007669"/>
    <property type="project" value="UniProtKB-ARBA"/>
</dbReference>
<dbReference type="GO" id="GO:0009234">
    <property type="term" value="P:menaquinone biosynthetic process"/>
    <property type="evidence" value="ECO:0007669"/>
    <property type="project" value="UniProtKB-UniRule"/>
</dbReference>
<dbReference type="Pfam" id="PF13378">
    <property type="entry name" value="MR_MLE_C"/>
    <property type="match status" value="1"/>
</dbReference>
<dbReference type="SUPFAM" id="SSF54826">
    <property type="entry name" value="Enolase N-terminal domain-like"/>
    <property type="match status" value="1"/>
</dbReference>
<keyword evidence="2" id="KW-0460">Magnesium</keyword>
<dbReference type="PANTHER" id="PTHR48073">
    <property type="entry name" value="O-SUCCINYLBENZOATE SYNTHASE-RELATED"/>
    <property type="match status" value="1"/>
</dbReference>
<dbReference type="InterPro" id="IPR013342">
    <property type="entry name" value="Mandelate_racemase_C"/>
</dbReference>
<sequence length="357" mass="40118">MIASYIQYQLQFKRPAGTSRGVYKTRPVWYLFLKNAHSTGIGECAPLPGLSKETPEEVETILNEICKAPEHYQRHPELLTELPSVRFAFETALLDMQTGGKQLLFPSEFTRGEQGIPINGLIWMGDLSFMQTQIQEKLQAGFRCIKLKIGALNFNQELELIKAIREQHAPQSLTLRVDANGAFPFSNALDYLEQLAQQKLHSIEQPIAAGQWDRMAELCQKTPIPIALDEDLIGINQIEQKKTLLETIRPQFIILKPSLHGGFSGCDEWIELAKKANVGWWITSYLESNVGLNAIAQWTFSKKVSTHQGLGTGQLFTNNIDSPLFIWGEKLFFNPNKVVAKPSEAGSFTANQNSQTK</sequence>
<dbReference type="Gene3D" id="3.30.390.10">
    <property type="entry name" value="Enolase-like, N-terminal domain"/>
    <property type="match status" value="1"/>
</dbReference>
<dbReference type="NCBIfam" id="TIGR01927">
    <property type="entry name" value="menC_gam_Gplu"/>
    <property type="match status" value="1"/>
</dbReference>
<evidence type="ECO:0000313" key="6">
    <source>
        <dbReference type="EMBL" id="SFE71289.1"/>
    </source>
</evidence>
<keyword evidence="3" id="KW-0456">Lyase</keyword>
<dbReference type="RefSeq" id="WP_093918522.1">
    <property type="nucleotide sequence ID" value="NZ_FONW01000001.1"/>
</dbReference>
<name>A0A1I2CSG7_9BACT</name>
<dbReference type="PANTHER" id="PTHR48073:SF2">
    <property type="entry name" value="O-SUCCINYLBENZOATE SYNTHASE"/>
    <property type="match status" value="1"/>
</dbReference>
<dbReference type="Gene3D" id="3.20.20.120">
    <property type="entry name" value="Enolase-like C-terminal domain"/>
    <property type="match status" value="1"/>
</dbReference>
<protein>
    <recommendedName>
        <fullName evidence="4">o-succinylbenzoate synthase</fullName>
        <ecNumber evidence="4">4.2.1.113</ecNumber>
    </recommendedName>
</protein>
<dbReference type="Proteomes" id="UP000198964">
    <property type="component" value="Unassembled WGS sequence"/>
</dbReference>
<keyword evidence="1" id="KW-0479">Metal-binding</keyword>
<dbReference type="SFLD" id="SFLDF00009">
    <property type="entry name" value="o-succinylbenzoate_synthase"/>
    <property type="match status" value="1"/>
</dbReference>
<proteinExistence type="predicted"/>
<dbReference type="SUPFAM" id="SSF51604">
    <property type="entry name" value="Enolase C-terminal domain-like"/>
    <property type="match status" value="1"/>
</dbReference>
<dbReference type="EC" id="4.2.1.113" evidence="4"/>
<dbReference type="SFLD" id="SFLDS00001">
    <property type="entry name" value="Enolase"/>
    <property type="match status" value="1"/>
</dbReference>
<dbReference type="InterPro" id="IPR018110">
    <property type="entry name" value="Mandel_Rmase/mucon_lact_enz_CS"/>
</dbReference>
<dbReference type="GO" id="GO:0046872">
    <property type="term" value="F:metal ion binding"/>
    <property type="evidence" value="ECO:0007669"/>
    <property type="project" value="UniProtKB-KW"/>
</dbReference>
<dbReference type="EMBL" id="FONW01000001">
    <property type="protein sequence ID" value="SFE71289.1"/>
    <property type="molecule type" value="Genomic_DNA"/>
</dbReference>
<dbReference type="GO" id="GO:0043748">
    <property type="term" value="F:O-succinylbenzoate synthase activity"/>
    <property type="evidence" value="ECO:0007669"/>
    <property type="project" value="UniProtKB-EC"/>
</dbReference>
<gene>
    <name evidence="6" type="ORF">SAMN05216283_101819</name>
</gene>
<dbReference type="InterPro" id="IPR036849">
    <property type="entry name" value="Enolase-like_C_sf"/>
</dbReference>
<dbReference type="Pfam" id="PF21508">
    <property type="entry name" value="MenC_N"/>
    <property type="match status" value="1"/>
</dbReference>
<evidence type="ECO:0000256" key="1">
    <source>
        <dbReference type="ARBA" id="ARBA00022723"/>
    </source>
</evidence>
<evidence type="ECO:0000256" key="3">
    <source>
        <dbReference type="ARBA" id="ARBA00023239"/>
    </source>
</evidence>
<keyword evidence="7" id="KW-1185">Reference proteome</keyword>
<accession>A0A1I2CSG7</accession>
<evidence type="ECO:0000313" key="7">
    <source>
        <dbReference type="Proteomes" id="UP000198964"/>
    </source>
</evidence>